<evidence type="ECO:0000313" key="1">
    <source>
        <dbReference type="EMBL" id="MBK1780580.1"/>
    </source>
</evidence>
<name>A0ABS1EFI1_9BURK</name>
<keyword evidence="2" id="KW-1185">Reference proteome</keyword>
<proteinExistence type="predicted"/>
<accession>A0ABS1EFI1</accession>
<evidence type="ECO:0000313" key="2">
    <source>
        <dbReference type="Proteomes" id="UP000635316"/>
    </source>
</evidence>
<sequence length="69" mass="7773">MSNSESITFENKKIKQIIEHYGPAKAISHLFEEYRVSGGNRDAFVAALIARMCLIESRTKTMESNHGKS</sequence>
<organism evidence="1 2">
    <name type="scientific">Advenella mandrilli</name>
    <dbReference type="NCBI Taxonomy" id="2800330"/>
    <lineage>
        <taxon>Bacteria</taxon>
        <taxon>Pseudomonadati</taxon>
        <taxon>Pseudomonadota</taxon>
        <taxon>Betaproteobacteria</taxon>
        <taxon>Burkholderiales</taxon>
        <taxon>Alcaligenaceae</taxon>
    </lineage>
</organism>
<protein>
    <submittedName>
        <fullName evidence="1">Uncharacterized protein</fullName>
    </submittedName>
</protein>
<dbReference type="EMBL" id="JAENGP010000004">
    <property type="protein sequence ID" value="MBK1780580.1"/>
    <property type="molecule type" value="Genomic_DNA"/>
</dbReference>
<comment type="caution">
    <text evidence="1">The sequence shown here is derived from an EMBL/GenBank/DDBJ whole genome shotgun (WGS) entry which is preliminary data.</text>
</comment>
<gene>
    <name evidence="1" type="ORF">JHL22_05060</name>
</gene>
<dbReference type="Proteomes" id="UP000635316">
    <property type="component" value="Unassembled WGS sequence"/>
</dbReference>
<reference evidence="1 2" key="1">
    <citation type="submission" date="2020-12" db="EMBL/GenBank/DDBJ databases">
        <authorList>
            <person name="Lu T."/>
            <person name="Wang Q."/>
            <person name="Han X."/>
        </authorList>
    </citation>
    <scope>NUCLEOTIDE SEQUENCE [LARGE SCALE GENOMIC DNA]</scope>
    <source>
        <strain evidence="1 2">WQ 585</strain>
    </source>
</reference>